<evidence type="ECO:0000313" key="2">
    <source>
        <dbReference type="Proteomes" id="UP000219338"/>
    </source>
</evidence>
<sequence length="128" mass="13946">MWAIPEKLKLESLVTNLAELSFNVTNPLPVEITLDRVVPTAGINTIEYISLDHTFEDPIVVPILGTSDSGIVEDVALTQGCLDLINLDIYLREATINGKLGVPVNATRLTQKDVPTVYDTPLNKQSSS</sequence>
<dbReference type="OrthoDB" id="3251634at2759"/>
<reference evidence="2" key="1">
    <citation type="journal article" date="2017" name="Nat. Ecol. Evol.">
        <title>Genome expansion and lineage-specific genetic innovations in the forest pathogenic fungi Armillaria.</title>
        <authorList>
            <person name="Sipos G."/>
            <person name="Prasanna A.N."/>
            <person name="Walter M.C."/>
            <person name="O'Connor E."/>
            <person name="Balint B."/>
            <person name="Krizsan K."/>
            <person name="Kiss B."/>
            <person name="Hess J."/>
            <person name="Varga T."/>
            <person name="Slot J."/>
            <person name="Riley R."/>
            <person name="Boka B."/>
            <person name="Rigling D."/>
            <person name="Barry K."/>
            <person name="Lee J."/>
            <person name="Mihaltcheva S."/>
            <person name="LaButti K."/>
            <person name="Lipzen A."/>
            <person name="Waldron R."/>
            <person name="Moloney N.M."/>
            <person name="Sperisen C."/>
            <person name="Kredics L."/>
            <person name="Vagvoelgyi C."/>
            <person name="Patrignani A."/>
            <person name="Fitzpatrick D."/>
            <person name="Nagy I."/>
            <person name="Doyle S."/>
            <person name="Anderson J.B."/>
            <person name="Grigoriev I.V."/>
            <person name="Gueldener U."/>
            <person name="Muensterkoetter M."/>
            <person name="Nagy L.G."/>
        </authorList>
    </citation>
    <scope>NUCLEOTIDE SEQUENCE [LARGE SCALE GENOMIC DNA]</scope>
    <source>
        <strain evidence="2">C18/9</strain>
    </source>
</reference>
<gene>
    <name evidence="1" type="ORF">ARMOST_17000</name>
</gene>
<protein>
    <submittedName>
        <fullName evidence="1">Uncharacterized protein</fullName>
    </submittedName>
</protein>
<name>A0A284RXT1_ARMOS</name>
<dbReference type="EMBL" id="FUEG01000020">
    <property type="protein sequence ID" value="SJL13556.1"/>
    <property type="molecule type" value="Genomic_DNA"/>
</dbReference>
<dbReference type="Proteomes" id="UP000219338">
    <property type="component" value="Unassembled WGS sequence"/>
</dbReference>
<accession>A0A284RXT1</accession>
<keyword evidence="2" id="KW-1185">Reference proteome</keyword>
<dbReference type="AlphaFoldDB" id="A0A284RXT1"/>
<organism evidence="1 2">
    <name type="scientific">Armillaria ostoyae</name>
    <name type="common">Armillaria root rot fungus</name>
    <dbReference type="NCBI Taxonomy" id="47428"/>
    <lineage>
        <taxon>Eukaryota</taxon>
        <taxon>Fungi</taxon>
        <taxon>Dikarya</taxon>
        <taxon>Basidiomycota</taxon>
        <taxon>Agaricomycotina</taxon>
        <taxon>Agaricomycetes</taxon>
        <taxon>Agaricomycetidae</taxon>
        <taxon>Agaricales</taxon>
        <taxon>Marasmiineae</taxon>
        <taxon>Physalacriaceae</taxon>
        <taxon>Armillaria</taxon>
    </lineage>
</organism>
<proteinExistence type="predicted"/>
<evidence type="ECO:0000313" key="1">
    <source>
        <dbReference type="EMBL" id="SJL13556.1"/>
    </source>
</evidence>